<reference evidence="1 2" key="1">
    <citation type="submission" date="2014-01" db="EMBL/GenBank/DDBJ databases">
        <title>Sulfitobacter donghicola JCM 14565 Genome Sequencing.</title>
        <authorList>
            <person name="Lai Q."/>
            <person name="Hong Z."/>
        </authorList>
    </citation>
    <scope>NUCLEOTIDE SEQUENCE [LARGE SCALE GENOMIC DNA]</scope>
    <source>
        <strain evidence="1 2">JCM 14565</strain>
    </source>
</reference>
<accession>A0A073IJ80</accession>
<evidence type="ECO:0000313" key="1">
    <source>
        <dbReference type="EMBL" id="KEJ89635.1"/>
    </source>
</evidence>
<gene>
    <name evidence="1" type="ORF">DSW25_09625</name>
</gene>
<name>A0A073IJ80_9RHOB</name>
<dbReference type="AlphaFoldDB" id="A0A073IJ80"/>
<dbReference type="Proteomes" id="UP000027734">
    <property type="component" value="Unassembled WGS sequence"/>
</dbReference>
<evidence type="ECO:0000313" key="2">
    <source>
        <dbReference type="Proteomes" id="UP000027734"/>
    </source>
</evidence>
<keyword evidence="2" id="KW-1185">Reference proteome</keyword>
<organism evidence="1 2">
    <name type="scientific">Sulfitobacter donghicola DSW-25 = KCTC 12864 = JCM 14565</name>
    <dbReference type="NCBI Taxonomy" id="1300350"/>
    <lineage>
        <taxon>Bacteria</taxon>
        <taxon>Pseudomonadati</taxon>
        <taxon>Pseudomonadota</taxon>
        <taxon>Alphaproteobacteria</taxon>
        <taxon>Rhodobacterales</taxon>
        <taxon>Roseobacteraceae</taxon>
        <taxon>Sulfitobacter</taxon>
    </lineage>
</organism>
<sequence>MLMVPLKPYLKFHPRLRLPQLGGGDFRSRIKGRKNASPLNHF</sequence>
<comment type="caution">
    <text evidence="1">The sequence shown here is derived from an EMBL/GenBank/DDBJ whole genome shotgun (WGS) entry which is preliminary data.</text>
</comment>
<proteinExistence type="predicted"/>
<dbReference type="EMBL" id="JAMC01000003">
    <property type="protein sequence ID" value="KEJ89635.1"/>
    <property type="molecule type" value="Genomic_DNA"/>
</dbReference>
<protein>
    <submittedName>
        <fullName evidence="1">Uncharacterized protein</fullName>
    </submittedName>
</protein>